<dbReference type="EMBL" id="CDOK01000173">
    <property type="protein sequence ID" value="CEN52903.1"/>
    <property type="molecule type" value="Genomic_DNA"/>
</dbReference>
<dbReference type="GeneID" id="69581312"/>
<sequence length="76" mass="8636">MNIKTKAFLLNFICFVVIFIGLRMGIHYLFPIKYLYAAIISGIVSLLIAPRFAVVNTADGDKLLMKWIFIKGVKEL</sequence>
<dbReference type="Proteomes" id="UP000039370">
    <property type="component" value="Unassembled WGS sequence"/>
</dbReference>
<name>A0A0B7IK03_9FLAO</name>
<evidence type="ECO:0000313" key="1">
    <source>
        <dbReference type="EMBL" id="CEN52903.1"/>
    </source>
</evidence>
<dbReference type="AlphaFoldDB" id="A0A0B7IK03"/>
<dbReference type="RefSeq" id="WP_013996720.1">
    <property type="nucleotide sequence ID" value="NZ_BOQJ01000037.1"/>
</dbReference>
<organism evidence="1 2">
    <name type="scientific">Capnocytophaga canimorsus</name>
    <dbReference type="NCBI Taxonomy" id="28188"/>
    <lineage>
        <taxon>Bacteria</taxon>
        <taxon>Pseudomonadati</taxon>
        <taxon>Bacteroidota</taxon>
        <taxon>Flavobacteriia</taxon>
        <taxon>Flavobacteriales</taxon>
        <taxon>Flavobacteriaceae</taxon>
        <taxon>Capnocytophaga</taxon>
    </lineage>
</organism>
<accession>A0A0B7IK03</accession>
<gene>
    <name evidence="1" type="ORF">CCAN11_30021</name>
</gene>
<evidence type="ECO:0000313" key="2">
    <source>
        <dbReference type="Proteomes" id="UP000039370"/>
    </source>
</evidence>
<reference evidence="1 2" key="1">
    <citation type="submission" date="2015-01" db="EMBL/GenBank/DDBJ databases">
        <authorList>
            <person name="MANFREDI Pablo"/>
        </authorList>
    </citation>
    <scope>NUCLEOTIDE SEQUENCE [LARGE SCALE GENOMIC DNA]</scope>
    <source>
        <strain evidence="1 2">Cc11</strain>
    </source>
</reference>
<protein>
    <submittedName>
        <fullName evidence="1">Uncharacterized protein</fullName>
    </submittedName>
</protein>
<dbReference type="OMA" id="LFMKWIF"/>
<proteinExistence type="predicted"/>